<accession>A0A087UB03</accession>
<dbReference type="PROSITE" id="PS51257">
    <property type="entry name" value="PROKAR_LIPOPROTEIN"/>
    <property type="match status" value="1"/>
</dbReference>
<name>A0A087UB03_STEMI</name>
<dbReference type="Proteomes" id="UP000054359">
    <property type="component" value="Unassembled WGS sequence"/>
</dbReference>
<organism evidence="1 2">
    <name type="scientific">Stegodyphus mimosarum</name>
    <name type="common">African social velvet spider</name>
    <dbReference type="NCBI Taxonomy" id="407821"/>
    <lineage>
        <taxon>Eukaryota</taxon>
        <taxon>Metazoa</taxon>
        <taxon>Ecdysozoa</taxon>
        <taxon>Arthropoda</taxon>
        <taxon>Chelicerata</taxon>
        <taxon>Arachnida</taxon>
        <taxon>Araneae</taxon>
        <taxon>Araneomorphae</taxon>
        <taxon>Entelegynae</taxon>
        <taxon>Eresoidea</taxon>
        <taxon>Eresidae</taxon>
        <taxon>Stegodyphus</taxon>
    </lineage>
</organism>
<gene>
    <name evidence="1" type="ORF">X975_25220</name>
</gene>
<keyword evidence="2" id="KW-1185">Reference proteome</keyword>
<evidence type="ECO:0000313" key="2">
    <source>
        <dbReference type="Proteomes" id="UP000054359"/>
    </source>
</evidence>
<proteinExistence type="predicted"/>
<reference evidence="1 2" key="1">
    <citation type="submission" date="2013-11" db="EMBL/GenBank/DDBJ databases">
        <title>Genome sequencing of Stegodyphus mimosarum.</title>
        <authorList>
            <person name="Bechsgaard J."/>
        </authorList>
    </citation>
    <scope>NUCLEOTIDE SEQUENCE [LARGE SCALE GENOMIC DNA]</scope>
</reference>
<dbReference type="EMBL" id="KK119060">
    <property type="protein sequence ID" value="KFM74542.1"/>
    <property type="molecule type" value="Genomic_DNA"/>
</dbReference>
<sequence>MPYILLKDLQIQIGVGFIFSCHKIISVNYEFLH</sequence>
<feature type="non-terminal residue" evidence="1">
    <location>
        <position position="33"/>
    </location>
</feature>
<protein>
    <submittedName>
        <fullName evidence="1">Uncharacterized protein</fullName>
    </submittedName>
</protein>
<evidence type="ECO:0000313" key="1">
    <source>
        <dbReference type="EMBL" id="KFM74542.1"/>
    </source>
</evidence>
<dbReference type="AlphaFoldDB" id="A0A087UB03"/>